<name>A0A931CDG7_9ACTN</name>
<accession>A0A931CDG7</accession>
<dbReference type="RefSeq" id="WP_196418380.1">
    <property type="nucleotide sequence ID" value="NZ_JADQTO010000021.1"/>
</dbReference>
<proteinExistence type="predicted"/>
<dbReference type="AlphaFoldDB" id="A0A931CDG7"/>
<dbReference type="EMBL" id="JADQTO010000021">
    <property type="protein sequence ID" value="MBG0566614.1"/>
    <property type="molecule type" value="Genomic_DNA"/>
</dbReference>
<keyword evidence="2" id="KW-1185">Reference proteome</keyword>
<gene>
    <name evidence="1" type="ORF">I4J89_34730</name>
</gene>
<sequence length="64" mass="6977">MSRATADQKPASRVLQRRSNRVVPQIVDDVEPGTVDDMRQLMRAAFYGAGAGPVHPVFALTPVE</sequence>
<evidence type="ECO:0000313" key="1">
    <source>
        <dbReference type="EMBL" id="MBG0566614.1"/>
    </source>
</evidence>
<dbReference type="Proteomes" id="UP000598146">
    <property type="component" value="Unassembled WGS sequence"/>
</dbReference>
<evidence type="ECO:0000313" key="2">
    <source>
        <dbReference type="Proteomes" id="UP000598146"/>
    </source>
</evidence>
<protein>
    <submittedName>
        <fullName evidence="1">Uncharacterized protein</fullName>
    </submittedName>
</protein>
<comment type="caution">
    <text evidence="1">The sequence shown here is derived from an EMBL/GenBank/DDBJ whole genome shotgun (WGS) entry which is preliminary data.</text>
</comment>
<reference evidence="1" key="1">
    <citation type="submission" date="2020-11" db="EMBL/GenBank/DDBJ databases">
        <title>Isolation and identification of active actinomycetes.</title>
        <authorList>
            <person name="Sun X."/>
        </authorList>
    </citation>
    <scope>NUCLEOTIDE SEQUENCE</scope>
    <source>
        <strain evidence="1">NEAU-A11</strain>
    </source>
</reference>
<organism evidence="1 2">
    <name type="scientific">Actinoplanes aureus</name>
    <dbReference type="NCBI Taxonomy" id="2792083"/>
    <lineage>
        <taxon>Bacteria</taxon>
        <taxon>Bacillati</taxon>
        <taxon>Actinomycetota</taxon>
        <taxon>Actinomycetes</taxon>
        <taxon>Micromonosporales</taxon>
        <taxon>Micromonosporaceae</taxon>
        <taxon>Actinoplanes</taxon>
    </lineage>
</organism>